<proteinExistence type="predicted"/>
<dbReference type="Proteomes" id="UP000069935">
    <property type="component" value="Chromosome 8"/>
</dbReference>
<accession>A0AAC8ZWU8</accession>
<sequence length="62" mass="6563">MAYGAVCALLAFAFFDACRLRSRLLTLFSAAGYMAFLAAVGAVGMGWLHLPVRAAAVTTMTF</sequence>
<reference evidence="2 3" key="2">
    <citation type="journal article" date="2016" name="Genome Announc.">
        <title>Complete Genome Sequence of a Strain of Azospirillum thiophilum Isolated from a Sulfide Spring.</title>
        <authorList>
            <person name="Fomenkov A."/>
            <person name="Vincze T."/>
            <person name="Grabovich M."/>
            <person name="Anton B.P."/>
            <person name="Dubinina G."/>
            <person name="Orlova M."/>
            <person name="Belousova E."/>
            <person name="Roberts R.J."/>
        </authorList>
    </citation>
    <scope>NUCLEOTIDE SEQUENCE [LARGE SCALE GENOMIC DNA]</scope>
    <source>
        <strain evidence="2 3">BV-S</strain>
    </source>
</reference>
<keyword evidence="3" id="KW-1185">Reference proteome</keyword>
<evidence type="ECO:0000256" key="1">
    <source>
        <dbReference type="SAM" id="Phobius"/>
    </source>
</evidence>
<keyword evidence="1" id="KW-0812">Transmembrane</keyword>
<dbReference type="AlphaFoldDB" id="A0AAC8ZWU8"/>
<keyword evidence="1" id="KW-0472">Membrane</keyword>
<dbReference type="KEGG" id="ati:AL072_33035"/>
<protein>
    <submittedName>
        <fullName evidence="2">Uncharacterized protein</fullName>
    </submittedName>
</protein>
<evidence type="ECO:0000313" key="2">
    <source>
        <dbReference type="EMBL" id="ALG75758.1"/>
    </source>
</evidence>
<name>A0AAC8ZWU8_9PROT</name>
<reference evidence="3" key="1">
    <citation type="submission" date="2015-08" db="EMBL/GenBank/DDBJ databases">
        <title>Complete Genome Sequence of Azospirillum thiophilum BV-S.</title>
        <authorList>
            <person name="Fomenkov A."/>
            <person name="Vincze T."/>
            <person name="Grabovich M."/>
            <person name="Dubinina G."/>
            <person name="Orlova M."/>
            <person name="Belousova E."/>
            <person name="Roberts R.J."/>
        </authorList>
    </citation>
    <scope>NUCLEOTIDE SEQUENCE [LARGE SCALE GENOMIC DNA]</scope>
    <source>
        <strain evidence="3">BV-S</strain>
    </source>
</reference>
<keyword evidence="1" id="KW-1133">Transmembrane helix</keyword>
<organism evidence="2 3">
    <name type="scientific">Azospirillum thiophilum</name>
    <dbReference type="NCBI Taxonomy" id="528244"/>
    <lineage>
        <taxon>Bacteria</taxon>
        <taxon>Pseudomonadati</taxon>
        <taxon>Pseudomonadota</taxon>
        <taxon>Alphaproteobacteria</taxon>
        <taxon>Rhodospirillales</taxon>
        <taxon>Azospirillaceae</taxon>
        <taxon>Azospirillum</taxon>
    </lineage>
</organism>
<evidence type="ECO:0000313" key="3">
    <source>
        <dbReference type="Proteomes" id="UP000069935"/>
    </source>
</evidence>
<gene>
    <name evidence="2" type="ORF">AL072_33035</name>
</gene>
<feature type="transmembrane region" description="Helical" evidence="1">
    <location>
        <begin position="30"/>
        <end position="50"/>
    </location>
</feature>
<dbReference type="EMBL" id="CP012408">
    <property type="protein sequence ID" value="ALG75758.1"/>
    <property type="molecule type" value="Genomic_DNA"/>
</dbReference>